<evidence type="ECO:0000256" key="4">
    <source>
        <dbReference type="ARBA" id="ARBA00022782"/>
    </source>
</evidence>
<dbReference type="RefSeq" id="WP_113618745.1">
    <property type="nucleotide sequence ID" value="NZ_QFFJ01000002.1"/>
</dbReference>
<evidence type="ECO:0000256" key="6">
    <source>
        <dbReference type="ARBA" id="ARBA00022848"/>
    </source>
</evidence>
<sequence>MSQYLSLQQYYLFITCWSAIGIITALYLLKREAPYGRYTSDKWGPMVSNKLGWILMETTVLVSFFAWQPITAVQWTSPAGVMTGMFLVHYLHRSFVYPLMIRTRGKKMPLVIMLSAILFNTINGSLLGAWFADYAKYPDNWLTSFPFIAGALLFVTGMAVNWYADYRLIHLRKKRETGYKLPQGGIFEYVTSPNLMGEILEWGGYALLTWSAPALAFFIWTCANLVPRAVANQRWYRQQFPAYPAQRRILLPFIW</sequence>
<keyword evidence="5" id="KW-0256">Endoplasmic reticulum</keyword>
<organism evidence="19 20">
    <name type="scientific">Chitinophaga flava</name>
    <dbReference type="NCBI Taxonomy" id="2259036"/>
    <lineage>
        <taxon>Bacteria</taxon>
        <taxon>Pseudomonadati</taxon>
        <taxon>Bacteroidota</taxon>
        <taxon>Chitinophagia</taxon>
        <taxon>Chitinophagales</taxon>
        <taxon>Chitinophagaceae</taxon>
        <taxon>Chitinophaga</taxon>
    </lineage>
</organism>
<name>A0A365XWN2_9BACT</name>
<feature type="transmembrane region" description="Helical" evidence="17">
    <location>
        <begin position="144"/>
        <end position="164"/>
    </location>
</feature>
<feature type="transmembrane region" description="Helical" evidence="17">
    <location>
        <begin position="111"/>
        <end position="132"/>
    </location>
</feature>
<keyword evidence="7" id="KW-0521">NADP</keyword>
<evidence type="ECO:0000256" key="8">
    <source>
        <dbReference type="ARBA" id="ARBA00022989"/>
    </source>
</evidence>
<evidence type="ECO:0000256" key="3">
    <source>
        <dbReference type="ARBA" id="ARBA00022692"/>
    </source>
</evidence>
<keyword evidence="9" id="KW-0560">Oxidoreductase</keyword>
<evidence type="ECO:0000256" key="5">
    <source>
        <dbReference type="ARBA" id="ARBA00022824"/>
    </source>
</evidence>
<dbReference type="GO" id="GO:0016020">
    <property type="term" value="C:membrane"/>
    <property type="evidence" value="ECO:0007669"/>
    <property type="project" value="InterPro"/>
</dbReference>
<keyword evidence="3 17" id="KW-0812">Transmembrane</keyword>
<dbReference type="OrthoDB" id="4688552at2"/>
<feature type="transmembrane region" description="Helical" evidence="17">
    <location>
        <begin position="12"/>
        <end position="29"/>
    </location>
</feature>
<dbReference type="InterPro" id="IPR001104">
    <property type="entry name" value="3-oxo-5_a-steroid_4-DH_C"/>
</dbReference>
<dbReference type="PANTHER" id="PTHR10556">
    <property type="entry name" value="3-OXO-5-ALPHA-STEROID 4-DEHYDROGENASE"/>
    <property type="match status" value="1"/>
</dbReference>
<evidence type="ECO:0000256" key="13">
    <source>
        <dbReference type="ARBA" id="ARBA00039428"/>
    </source>
</evidence>
<dbReference type="GO" id="GO:0006694">
    <property type="term" value="P:steroid biosynthetic process"/>
    <property type="evidence" value="ECO:0007669"/>
    <property type="project" value="TreeGrafter"/>
</dbReference>
<keyword evidence="4" id="KW-0221">Differentiation</keyword>
<evidence type="ECO:0000256" key="10">
    <source>
        <dbReference type="ARBA" id="ARBA00023098"/>
    </source>
</evidence>
<comment type="function">
    <text evidence="12">Converts testosterone into 5-alpha-dihydrotestosterone and progesterone or corticosterone into their corresponding 5-alpha-3-oxosteroids. It plays a central role in sexual differentiation and androgen physiology.</text>
</comment>
<comment type="subcellular location">
    <subcellularLocation>
        <location evidence="1">Endoplasmic reticulum membrane</location>
        <topology evidence="1">Multi-pass membrane protein</topology>
    </subcellularLocation>
    <subcellularLocation>
        <location evidence="2">Microsome membrane</location>
    </subcellularLocation>
</comment>
<dbReference type="GO" id="GO:0003865">
    <property type="term" value="F:3-oxo-5-alpha-steroid 4-dehydrogenase activity"/>
    <property type="evidence" value="ECO:0007669"/>
    <property type="project" value="InterPro"/>
</dbReference>
<dbReference type="Pfam" id="PF02544">
    <property type="entry name" value="Steroid_dh"/>
    <property type="match status" value="1"/>
</dbReference>
<proteinExistence type="predicted"/>
<evidence type="ECO:0000256" key="12">
    <source>
        <dbReference type="ARBA" id="ARBA00037789"/>
    </source>
</evidence>
<evidence type="ECO:0000313" key="19">
    <source>
        <dbReference type="EMBL" id="RBL89995.1"/>
    </source>
</evidence>
<dbReference type="PROSITE" id="PS50244">
    <property type="entry name" value="S5A_REDUCTASE"/>
    <property type="match status" value="1"/>
</dbReference>
<comment type="catalytic activity">
    <reaction evidence="16">
        <text>androst-4-ene-3,17-dione + NADPH + H(+) = 5alpha-androstan-3,17-dione + NADP(+)</text>
        <dbReference type="Rhea" id="RHEA:50816"/>
        <dbReference type="ChEBI" id="CHEBI:15378"/>
        <dbReference type="ChEBI" id="CHEBI:15994"/>
        <dbReference type="ChEBI" id="CHEBI:16422"/>
        <dbReference type="ChEBI" id="CHEBI:57783"/>
        <dbReference type="ChEBI" id="CHEBI:58349"/>
    </reaction>
    <physiologicalReaction direction="left-to-right" evidence="16">
        <dbReference type="Rhea" id="RHEA:50817"/>
    </physiologicalReaction>
</comment>
<feature type="transmembrane region" description="Helical" evidence="17">
    <location>
        <begin position="73"/>
        <end position="91"/>
    </location>
</feature>
<evidence type="ECO:0000256" key="9">
    <source>
        <dbReference type="ARBA" id="ARBA00023002"/>
    </source>
</evidence>
<evidence type="ECO:0000256" key="1">
    <source>
        <dbReference type="ARBA" id="ARBA00004477"/>
    </source>
</evidence>
<evidence type="ECO:0000256" key="7">
    <source>
        <dbReference type="ARBA" id="ARBA00022857"/>
    </source>
</evidence>
<keyword evidence="6" id="KW-0492">Microsome</keyword>
<dbReference type="EMBL" id="QFFJ01000002">
    <property type="protein sequence ID" value="RBL89995.1"/>
    <property type="molecule type" value="Genomic_DNA"/>
</dbReference>
<keyword evidence="20" id="KW-1185">Reference proteome</keyword>
<dbReference type="Proteomes" id="UP000253410">
    <property type="component" value="Unassembled WGS sequence"/>
</dbReference>
<evidence type="ECO:0000256" key="15">
    <source>
        <dbReference type="ARBA" id="ARBA00042579"/>
    </source>
</evidence>
<reference evidence="19 20" key="1">
    <citation type="submission" date="2018-05" db="EMBL/GenBank/DDBJ databases">
        <title>Chitinophaga sp. K3CV102501T nov., isolated from isolated from a monsoon evergreen broad-leaved forest soil.</title>
        <authorList>
            <person name="Lv Y."/>
        </authorList>
    </citation>
    <scope>NUCLEOTIDE SEQUENCE [LARGE SCALE GENOMIC DNA]</scope>
    <source>
        <strain evidence="19 20">GDMCC 1.1325</strain>
    </source>
</reference>
<gene>
    <name evidence="19" type="ORF">DF182_26340</name>
</gene>
<accession>A0A365XWN2</accession>
<dbReference type="InterPro" id="IPR039357">
    <property type="entry name" value="SRD5A/TECR"/>
</dbReference>
<keyword evidence="11 17" id="KW-0472">Membrane</keyword>
<evidence type="ECO:0000256" key="14">
    <source>
        <dbReference type="ARBA" id="ARBA00041664"/>
    </source>
</evidence>
<evidence type="ECO:0000259" key="18">
    <source>
        <dbReference type="Pfam" id="PF02544"/>
    </source>
</evidence>
<dbReference type="PIRSF" id="PIRSF015596">
    <property type="entry name" value="5_alpha-SR2"/>
    <property type="match status" value="1"/>
</dbReference>
<dbReference type="AlphaFoldDB" id="A0A365XWN2"/>
<evidence type="ECO:0000256" key="11">
    <source>
        <dbReference type="ARBA" id="ARBA00023136"/>
    </source>
</evidence>
<dbReference type="PANTHER" id="PTHR10556:SF57">
    <property type="entry name" value="3-OXO-5-ALPHA-STEROID 4-DEHYDROGENASE 1"/>
    <property type="match status" value="1"/>
</dbReference>
<evidence type="ECO:0000256" key="17">
    <source>
        <dbReference type="SAM" id="Phobius"/>
    </source>
</evidence>
<dbReference type="Gene3D" id="1.20.120.1630">
    <property type="match status" value="1"/>
</dbReference>
<dbReference type="GO" id="GO:0030154">
    <property type="term" value="P:cell differentiation"/>
    <property type="evidence" value="ECO:0007669"/>
    <property type="project" value="UniProtKB-KW"/>
</dbReference>
<evidence type="ECO:0000256" key="2">
    <source>
        <dbReference type="ARBA" id="ARBA00004524"/>
    </source>
</evidence>
<dbReference type="InterPro" id="IPR016636">
    <property type="entry name" value="3-oxo-5-alpha-steroid_4-DH"/>
</dbReference>
<evidence type="ECO:0000313" key="20">
    <source>
        <dbReference type="Proteomes" id="UP000253410"/>
    </source>
</evidence>
<dbReference type="FunFam" id="1.20.120.1630:FF:000002">
    <property type="entry name" value="Steroid 5 alpha-reductase 1"/>
    <property type="match status" value="1"/>
</dbReference>
<keyword evidence="10" id="KW-0443">Lipid metabolism</keyword>
<feature type="transmembrane region" description="Helical" evidence="17">
    <location>
        <begin position="50"/>
        <end position="67"/>
    </location>
</feature>
<feature type="domain" description="3-oxo-5-alpha-steroid 4-dehydrogenase C-terminal" evidence="18">
    <location>
        <begin position="106"/>
        <end position="255"/>
    </location>
</feature>
<protein>
    <recommendedName>
        <fullName evidence="13">3-oxo-5-alpha-steroid 4-dehydrogenase 1</fullName>
    </recommendedName>
    <alternativeName>
        <fullName evidence="14">SR type 1</fullName>
    </alternativeName>
    <alternativeName>
        <fullName evidence="15">Steroid 5-alpha-reductase 1</fullName>
    </alternativeName>
</protein>
<keyword evidence="8 17" id="KW-1133">Transmembrane helix</keyword>
<comment type="caution">
    <text evidence="19">The sequence shown here is derived from an EMBL/GenBank/DDBJ whole genome shotgun (WGS) entry which is preliminary data.</text>
</comment>
<evidence type="ECO:0000256" key="16">
    <source>
        <dbReference type="ARBA" id="ARBA00049166"/>
    </source>
</evidence>